<gene>
    <name evidence="1" type="ORF">SDC9_175368</name>
</gene>
<dbReference type="EMBL" id="VSSQ01077993">
    <property type="protein sequence ID" value="MPN27934.1"/>
    <property type="molecule type" value="Genomic_DNA"/>
</dbReference>
<dbReference type="AlphaFoldDB" id="A0A645GV77"/>
<accession>A0A645GV77</accession>
<comment type="caution">
    <text evidence="1">The sequence shown here is derived from an EMBL/GenBank/DDBJ whole genome shotgun (WGS) entry which is preliminary data.</text>
</comment>
<name>A0A645GV77_9ZZZZ</name>
<proteinExistence type="predicted"/>
<protein>
    <submittedName>
        <fullName evidence="1">Uncharacterized protein</fullName>
    </submittedName>
</protein>
<reference evidence="1" key="1">
    <citation type="submission" date="2019-08" db="EMBL/GenBank/DDBJ databases">
        <authorList>
            <person name="Kucharzyk K."/>
            <person name="Murdoch R.W."/>
            <person name="Higgins S."/>
            <person name="Loffler F."/>
        </authorList>
    </citation>
    <scope>NUCLEOTIDE SEQUENCE</scope>
</reference>
<sequence length="98" mass="11171">MYKIELERNGSNELPLIYYSGYEAMLNGNRVEVYRNVNGMAEVAVNETGMLIVQYKGTPLRRVSETISLMGVIVGIALLFKNRRKENDQNDRKVLSSQ</sequence>
<organism evidence="1">
    <name type="scientific">bioreactor metagenome</name>
    <dbReference type="NCBI Taxonomy" id="1076179"/>
    <lineage>
        <taxon>unclassified sequences</taxon>
        <taxon>metagenomes</taxon>
        <taxon>ecological metagenomes</taxon>
    </lineage>
</organism>
<evidence type="ECO:0000313" key="1">
    <source>
        <dbReference type="EMBL" id="MPN27934.1"/>
    </source>
</evidence>